<dbReference type="GO" id="GO:0006281">
    <property type="term" value="P:DNA repair"/>
    <property type="evidence" value="ECO:0007669"/>
    <property type="project" value="UniProtKB-KW"/>
</dbReference>
<feature type="domain" description="Helicase C-terminal" evidence="19">
    <location>
        <begin position="217"/>
        <end position="362"/>
    </location>
</feature>
<evidence type="ECO:0000256" key="8">
    <source>
        <dbReference type="ARBA" id="ARBA00022806"/>
    </source>
</evidence>
<keyword evidence="13" id="KW-0234">DNA repair</keyword>
<evidence type="ECO:0000256" key="4">
    <source>
        <dbReference type="ARBA" id="ARBA00022723"/>
    </source>
</evidence>
<comment type="similarity">
    <text evidence="3">Belongs to the helicase family. RecQ subfamily.</text>
</comment>
<dbReference type="GO" id="GO:0043590">
    <property type="term" value="C:bacterial nucleoid"/>
    <property type="evidence" value="ECO:0007669"/>
    <property type="project" value="TreeGrafter"/>
</dbReference>
<dbReference type="Proteomes" id="UP000297597">
    <property type="component" value="Unassembled WGS sequence"/>
</dbReference>
<evidence type="ECO:0000256" key="1">
    <source>
        <dbReference type="ARBA" id="ARBA00001946"/>
    </source>
</evidence>
<evidence type="ECO:0000256" key="15">
    <source>
        <dbReference type="ARBA" id="ARBA00034617"/>
    </source>
</evidence>
<dbReference type="GO" id="GO:0009378">
    <property type="term" value="F:four-way junction helicase activity"/>
    <property type="evidence" value="ECO:0007669"/>
    <property type="project" value="TreeGrafter"/>
</dbReference>
<evidence type="ECO:0000256" key="13">
    <source>
        <dbReference type="ARBA" id="ARBA00023204"/>
    </source>
</evidence>
<dbReference type="Pfam" id="PF14493">
    <property type="entry name" value="HTH_40"/>
    <property type="match status" value="1"/>
</dbReference>
<dbReference type="InterPro" id="IPR002121">
    <property type="entry name" value="HRDC_dom"/>
</dbReference>
<dbReference type="InterPro" id="IPR044876">
    <property type="entry name" value="HRDC_dom_sf"/>
</dbReference>
<dbReference type="PROSITE" id="PS51194">
    <property type="entry name" value="HELICASE_CTER"/>
    <property type="match status" value="1"/>
</dbReference>
<dbReference type="InterPro" id="IPR004589">
    <property type="entry name" value="DNA_helicase_ATP-dep_RecQ"/>
</dbReference>
<evidence type="ECO:0000313" key="21">
    <source>
        <dbReference type="Proteomes" id="UP000297597"/>
    </source>
</evidence>
<dbReference type="SUPFAM" id="SSF46785">
    <property type="entry name" value="Winged helix' DNA-binding domain"/>
    <property type="match status" value="1"/>
</dbReference>
<dbReference type="Gene3D" id="1.10.150.80">
    <property type="entry name" value="HRDC domain"/>
    <property type="match status" value="1"/>
</dbReference>
<dbReference type="NCBIfam" id="TIGR01389">
    <property type="entry name" value="recQ"/>
    <property type="match status" value="1"/>
</dbReference>
<dbReference type="GO" id="GO:0016787">
    <property type="term" value="F:hydrolase activity"/>
    <property type="evidence" value="ECO:0007669"/>
    <property type="project" value="UniProtKB-KW"/>
</dbReference>
<dbReference type="InterPro" id="IPR036390">
    <property type="entry name" value="WH_DNA-bd_sf"/>
</dbReference>
<dbReference type="FunFam" id="3.40.50.300:FF:001389">
    <property type="entry name" value="ATP-dependent DNA helicase RecQ"/>
    <property type="match status" value="1"/>
</dbReference>
<dbReference type="SUPFAM" id="SSF47819">
    <property type="entry name" value="HRDC-like"/>
    <property type="match status" value="1"/>
</dbReference>
<dbReference type="GO" id="GO:0006310">
    <property type="term" value="P:DNA recombination"/>
    <property type="evidence" value="ECO:0007669"/>
    <property type="project" value="UniProtKB-UniRule"/>
</dbReference>
<evidence type="ECO:0000313" key="20">
    <source>
        <dbReference type="EMBL" id="TEB12198.1"/>
    </source>
</evidence>
<evidence type="ECO:0000256" key="2">
    <source>
        <dbReference type="ARBA" id="ARBA00001947"/>
    </source>
</evidence>
<dbReference type="GO" id="GO:0003677">
    <property type="term" value="F:DNA binding"/>
    <property type="evidence" value="ECO:0007669"/>
    <property type="project" value="UniProtKB-KW"/>
</dbReference>
<comment type="cofactor">
    <cofactor evidence="2">
        <name>Zn(2+)</name>
        <dbReference type="ChEBI" id="CHEBI:29105"/>
    </cofactor>
</comment>
<evidence type="ECO:0000256" key="5">
    <source>
        <dbReference type="ARBA" id="ARBA00022741"/>
    </source>
</evidence>
<comment type="catalytic activity">
    <reaction evidence="15">
        <text>Couples ATP hydrolysis with the unwinding of duplex DNA by translocating in the 3'-5' direction.</text>
        <dbReference type="EC" id="5.6.2.4"/>
    </reaction>
</comment>
<dbReference type="GO" id="GO:0005524">
    <property type="term" value="F:ATP binding"/>
    <property type="evidence" value="ECO:0007669"/>
    <property type="project" value="UniProtKB-KW"/>
</dbReference>
<dbReference type="SMART" id="SM00487">
    <property type="entry name" value="DEXDc"/>
    <property type="match status" value="1"/>
</dbReference>
<comment type="cofactor">
    <cofactor evidence="1">
        <name>Mg(2+)</name>
        <dbReference type="ChEBI" id="CHEBI:18420"/>
    </cofactor>
</comment>
<keyword evidence="10" id="KW-0067">ATP-binding</keyword>
<dbReference type="Pfam" id="PF00570">
    <property type="entry name" value="HRDC"/>
    <property type="match status" value="1"/>
</dbReference>
<dbReference type="Gene3D" id="3.40.50.300">
    <property type="entry name" value="P-loop containing nucleotide triphosphate hydrolases"/>
    <property type="match status" value="2"/>
</dbReference>
<name>A0A4Y7RT69_9FIRM</name>
<keyword evidence="14" id="KW-0413">Isomerase</keyword>
<dbReference type="InterPro" id="IPR010997">
    <property type="entry name" value="HRDC-like_sf"/>
</dbReference>
<dbReference type="PROSITE" id="PS51192">
    <property type="entry name" value="HELICASE_ATP_BIND_1"/>
    <property type="match status" value="1"/>
</dbReference>
<dbReference type="SMART" id="SM00490">
    <property type="entry name" value="HELICc"/>
    <property type="match status" value="1"/>
</dbReference>
<dbReference type="GO" id="GO:0009432">
    <property type="term" value="P:SOS response"/>
    <property type="evidence" value="ECO:0007669"/>
    <property type="project" value="UniProtKB-UniRule"/>
</dbReference>
<dbReference type="Pfam" id="PF00270">
    <property type="entry name" value="DEAD"/>
    <property type="match status" value="1"/>
</dbReference>
<evidence type="ECO:0000259" key="19">
    <source>
        <dbReference type="PROSITE" id="PS51194"/>
    </source>
</evidence>
<dbReference type="NCBIfam" id="TIGR00614">
    <property type="entry name" value="recQ_fam"/>
    <property type="match status" value="1"/>
</dbReference>
<dbReference type="CDD" id="cd17920">
    <property type="entry name" value="DEXHc_RecQ"/>
    <property type="match status" value="1"/>
</dbReference>
<dbReference type="GO" id="GO:0005737">
    <property type="term" value="C:cytoplasm"/>
    <property type="evidence" value="ECO:0007669"/>
    <property type="project" value="TreeGrafter"/>
</dbReference>
<dbReference type="InterPro" id="IPR027417">
    <property type="entry name" value="P-loop_NTPase"/>
</dbReference>
<evidence type="ECO:0000256" key="3">
    <source>
        <dbReference type="ARBA" id="ARBA00005446"/>
    </source>
</evidence>
<dbReference type="EC" id="5.6.2.4" evidence="16"/>
<dbReference type="InterPro" id="IPR029491">
    <property type="entry name" value="Helicase_HTH"/>
</dbReference>
<dbReference type="Gene3D" id="1.10.10.10">
    <property type="entry name" value="Winged helix-like DNA-binding domain superfamily/Winged helix DNA-binding domain"/>
    <property type="match status" value="1"/>
</dbReference>
<dbReference type="InterPro" id="IPR001650">
    <property type="entry name" value="Helicase_C-like"/>
</dbReference>
<keyword evidence="12" id="KW-0233">DNA recombination</keyword>
<proteinExistence type="inferred from homology"/>
<feature type="domain" description="HRDC" evidence="17">
    <location>
        <begin position="513"/>
        <end position="593"/>
    </location>
</feature>
<reference evidence="20 21" key="1">
    <citation type="journal article" date="2018" name="Environ. Microbiol.">
        <title>Novel energy conservation strategies and behaviour of Pelotomaculum schinkii driving syntrophic propionate catabolism.</title>
        <authorList>
            <person name="Hidalgo-Ahumada C.A.P."/>
            <person name="Nobu M.K."/>
            <person name="Narihiro T."/>
            <person name="Tamaki H."/>
            <person name="Liu W.T."/>
            <person name="Kamagata Y."/>
            <person name="Stams A.J.M."/>
            <person name="Imachi H."/>
            <person name="Sousa D.Z."/>
        </authorList>
    </citation>
    <scope>NUCLEOTIDE SEQUENCE [LARGE SCALE GENOMIC DNA]</scope>
    <source>
        <strain evidence="20 21">MGP</strain>
    </source>
</reference>
<accession>A0A4Y7RT69</accession>
<keyword evidence="9" id="KW-0862">Zinc</keyword>
<feature type="domain" description="Helicase ATP-binding" evidence="18">
    <location>
        <begin position="26"/>
        <end position="194"/>
    </location>
</feature>
<evidence type="ECO:0000256" key="12">
    <source>
        <dbReference type="ARBA" id="ARBA00023172"/>
    </source>
</evidence>
<dbReference type="AlphaFoldDB" id="A0A4Y7RT69"/>
<keyword evidence="6" id="KW-0227">DNA damage</keyword>
<dbReference type="CDD" id="cd18794">
    <property type="entry name" value="SF2_C_RecQ"/>
    <property type="match status" value="1"/>
</dbReference>
<dbReference type="GO" id="GO:0006260">
    <property type="term" value="P:DNA replication"/>
    <property type="evidence" value="ECO:0007669"/>
    <property type="project" value="InterPro"/>
</dbReference>
<keyword evidence="8 20" id="KW-0347">Helicase</keyword>
<evidence type="ECO:0000256" key="7">
    <source>
        <dbReference type="ARBA" id="ARBA00022801"/>
    </source>
</evidence>
<evidence type="ECO:0000256" key="11">
    <source>
        <dbReference type="ARBA" id="ARBA00023125"/>
    </source>
</evidence>
<dbReference type="InterPro" id="IPR006293">
    <property type="entry name" value="DNA_helicase_ATP-dep_RecQ_bac"/>
</dbReference>
<dbReference type="PROSITE" id="PS50967">
    <property type="entry name" value="HRDC"/>
    <property type="match status" value="1"/>
</dbReference>
<keyword evidence="5" id="KW-0547">Nucleotide-binding</keyword>
<dbReference type="RefSeq" id="WP_134212966.1">
    <property type="nucleotide sequence ID" value="NZ_QFFZ01000008.1"/>
</dbReference>
<evidence type="ECO:0000256" key="10">
    <source>
        <dbReference type="ARBA" id="ARBA00022840"/>
    </source>
</evidence>
<dbReference type="PANTHER" id="PTHR13710">
    <property type="entry name" value="DNA HELICASE RECQ FAMILY MEMBER"/>
    <property type="match status" value="1"/>
</dbReference>
<keyword evidence="4" id="KW-0479">Metal-binding</keyword>
<dbReference type="EMBL" id="QFFZ01000008">
    <property type="protein sequence ID" value="TEB12198.1"/>
    <property type="molecule type" value="Genomic_DNA"/>
</dbReference>
<dbReference type="Pfam" id="PF16124">
    <property type="entry name" value="RecQ_Zn_bind"/>
    <property type="match status" value="1"/>
</dbReference>
<evidence type="ECO:0000259" key="17">
    <source>
        <dbReference type="PROSITE" id="PS50967"/>
    </source>
</evidence>
<protein>
    <recommendedName>
        <fullName evidence="16">DNA helicase RecQ</fullName>
        <ecNumber evidence="16">5.6.2.4</ecNumber>
    </recommendedName>
</protein>
<dbReference type="GO" id="GO:0030894">
    <property type="term" value="C:replisome"/>
    <property type="evidence" value="ECO:0007669"/>
    <property type="project" value="TreeGrafter"/>
</dbReference>
<keyword evidence="21" id="KW-1185">Reference proteome</keyword>
<organism evidence="20 21">
    <name type="scientific">Pelotomaculum propionicicum</name>
    <dbReference type="NCBI Taxonomy" id="258475"/>
    <lineage>
        <taxon>Bacteria</taxon>
        <taxon>Bacillati</taxon>
        <taxon>Bacillota</taxon>
        <taxon>Clostridia</taxon>
        <taxon>Eubacteriales</taxon>
        <taxon>Desulfotomaculaceae</taxon>
        <taxon>Pelotomaculum</taxon>
    </lineage>
</organism>
<dbReference type="InterPro" id="IPR011545">
    <property type="entry name" value="DEAD/DEAH_box_helicase_dom"/>
</dbReference>
<dbReference type="InterPro" id="IPR032284">
    <property type="entry name" value="RecQ_Zn-bd"/>
</dbReference>
<keyword evidence="7 20" id="KW-0378">Hydrolase</keyword>
<dbReference type="SMART" id="SM00341">
    <property type="entry name" value="HRDC"/>
    <property type="match status" value="1"/>
</dbReference>
<dbReference type="OrthoDB" id="9763310at2"/>
<dbReference type="Pfam" id="PF09382">
    <property type="entry name" value="RQC"/>
    <property type="match status" value="1"/>
</dbReference>
<dbReference type="GO" id="GO:0046872">
    <property type="term" value="F:metal ion binding"/>
    <property type="evidence" value="ECO:0007669"/>
    <property type="project" value="UniProtKB-KW"/>
</dbReference>
<evidence type="ECO:0000256" key="14">
    <source>
        <dbReference type="ARBA" id="ARBA00023235"/>
    </source>
</evidence>
<dbReference type="Pfam" id="PF00271">
    <property type="entry name" value="Helicase_C"/>
    <property type="match status" value="1"/>
</dbReference>
<dbReference type="InterPro" id="IPR014001">
    <property type="entry name" value="Helicase_ATP-bd"/>
</dbReference>
<evidence type="ECO:0000259" key="18">
    <source>
        <dbReference type="PROSITE" id="PS51192"/>
    </source>
</evidence>
<gene>
    <name evidence="20" type="primary">recQ</name>
    <name evidence="20" type="ORF">Pmgp_01088</name>
</gene>
<dbReference type="FunFam" id="1.10.150.80:FF:000002">
    <property type="entry name" value="ATP-dependent DNA helicase RecQ"/>
    <property type="match status" value="1"/>
</dbReference>
<keyword evidence="11" id="KW-0238">DNA-binding</keyword>
<comment type="caution">
    <text evidence="20">The sequence shown here is derived from an EMBL/GenBank/DDBJ whole genome shotgun (WGS) entry which is preliminary data.</text>
</comment>
<dbReference type="InterPro" id="IPR018982">
    <property type="entry name" value="RQC_domain"/>
</dbReference>
<dbReference type="GO" id="GO:0043138">
    <property type="term" value="F:3'-5' DNA helicase activity"/>
    <property type="evidence" value="ECO:0007669"/>
    <property type="project" value="UniProtKB-EC"/>
</dbReference>
<dbReference type="PANTHER" id="PTHR13710:SF105">
    <property type="entry name" value="ATP-DEPENDENT DNA HELICASE Q1"/>
    <property type="match status" value="1"/>
</dbReference>
<sequence>MMQKAAGLLKKYFGYPSFKSGQEQIIGSILQGRDTVGIMPTGGGKSICYQLPALLYGTTLVISPLISLMKDQVDDLRGHGITAAFINSSLDYRELSAVLAQARRGRYKLIYMAPERLESEQFTDMVKELDIQLLAVDEAHCISQWGHDFRPAYLSIAPFVKELKRRPVIAAFTATATTEVTRDMVNLLALDQPNVFVTGFDRANLFFAVINGAGKRDFVESYLAENRDKSGIIYAATRKDVDQIHTFLQQKGFAAGKYHAGMTAPERELSQEQFIYDEIRVMVATNAFGMGIDKSNVRYVIHYHMPKNLEAYYQEAGRAGRDDGPAECILLFSPQDVQIQRFLIESSTASPERRDSEYRKLQSMVDYCHTSRCLRGYILQYFGQSEAPENCAGCSNCSSDRELVDITMEAQKILSCVWRMREQFGVNMVASVLKGSRNKKVLRNGFDKLTSYGLLQDYPEKEIQHLIKVLIAEGYIGLTDGQYPVVRLLPGAAPVLKGEKRVFRQVRLKKSQPLLDQSLFDRLRQLRREIAQREQVPPYIIFSDSTLREMCERLPATPAALLAIKGVGEAKLKNYGSQFLNVLREFAGDTVNQPETGLPRSQKKSVRTASHVVTYNMYKEGHSIKEIARLRDLAERSVEDHIIRCGQEGLDLDWNDLINPQHEQLIVEKIKELGTAKLRPLKEALPEEVSYLSIRAVITKLGW</sequence>
<evidence type="ECO:0000256" key="6">
    <source>
        <dbReference type="ARBA" id="ARBA00022763"/>
    </source>
</evidence>
<evidence type="ECO:0000256" key="16">
    <source>
        <dbReference type="NCBIfam" id="TIGR01389"/>
    </source>
</evidence>
<dbReference type="SMART" id="SM00956">
    <property type="entry name" value="RQC"/>
    <property type="match status" value="1"/>
</dbReference>
<dbReference type="SUPFAM" id="SSF52540">
    <property type="entry name" value="P-loop containing nucleoside triphosphate hydrolases"/>
    <property type="match status" value="1"/>
</dbReference>
<evidence type="ECO:0000256" key="9">
    <source>
        <dbReference type="ARBA" id="ARBA00022833"/>
    </source>
</evidence>
<dbReference type="InterPro" id="IPR036388">
    <property type="entry name" value="WH-like_DNA-bd_sf"/>
</dbReference>